<name>A0A8A4RWF3_CROSK</name>
<dbReference type="EMBL" id="MT759836">
    <property type="protein sequence ID" value="QTD29930.1"/>
    <property type="molecule type" value="Genomic_DNA"/>
</dbReference>
<protein>
    <submittedName>
        <fullName evidence="1">Uncharacterized protein</fullName>
    </submittedName>
</protein>
<accession>A0A8A4RWF3</accession>
<keyword evidence="1" id="KW-0614">Plasmid</keyword>
<sequence>MLSPVIVKKARNIYKIIIFIENTFQSYKHYQAHYLNSLAQN</sequence>
<dbReference type="AlphaFoldDB" id="A0A8A4RWF3"/>
<geneLocation type="plasmid" evidence="1">
    <name>pCS-WR1</name>
</geneLocation>
<evidence type="ECO:0000313" key="1">
    <source>
        <dbReference type="EMBL" id="QTD29930.1"/>
    </source>
</evidence>
<organism evidence="1">
    <name type="scientific">Cronobacter sakazakii</name>
    <name type="common">Enterobacter sakazakii</name>
    <dbReference type="NCBI Taxonomy" id="28141"/>
    <lineage>
        <taxon>Bacteria</taxon>
        <taxon>Pseudomonadati</taxon>
        <taxon>Pseudomonadota</taxon>
        <taxon>Gammaproteobacteria</taxon>
        <taxon>Enterobacterales</taxon>
        <taxon>Enterobacteriaceae</taxon>
        <taxon>Cronobacter</taxon>
    </lineage>
</organism>
<reference evidence="1" key="1">
    <citation type="submission" date="2020-07" db="EMBL/GenBank/DDBJ databases">
        <title>Cronobacter sakazakii ST1 infection in a premature infant.</title>
        <authorList>
            <person name="Lachowska M."/>
            <person name="Izdebski R."/>
            <person name="Urbanowicz P."/>
            <person name="Zabicka D."/>
            <person name="B K.-O."/>
        </authorList>
    </citation>
    <scope>NUCLEOTIDE SEQUENCE</scope>
    <source>
        <strain evidence="1">NMI5563_17</strain>
        <plasmid evidence="1">pCS-WR1</plasmid>
    </source>
</reference>
<proteinExistence type="predicted"/>